<keyword evidence="4" id="KW-0326">Glycosidase</keyword>
<dbReference type="InterPro" id="IPR011330">
    <property type="entry name" value="Glyco_hydro/deAcase_b/a-brl"/>
</dbReference>
<evidence type="ECO:0000259" key="7">
    <source>
        <dbReference type="PROSITE" id="PS50853"/>
    </source>
</evidence>
<dbReference type="RefSeq" id="WP_044197417.1">
    <property type="nucleotide sequence ID" value="NZ_JMCB01000022.1"/>
</dbReference>
<dbReference type="InterPro" id="IPR013783">
    <property type="entry name" value="Ig-like_fold"/>
</dbReference>
<dbReference type="OrthoDB" id="9805159at2"/>
<dbReference type="PROSITE" id="PS50853">
    <property type="entry name" value="FN3"/>
    <property type="match status" value="4"/>
</dbReference>
<dbReference type="GO" id="GO:0016798">
    <property type="term" value="F:hydrolase activity, acting on glycosyl bonds"/>
    <property type="evidence" value="ECO:0007669"/>
    <property type="project" value="UniProtKB-KW"/>
</dbReference>
<dbReference type="FunFam" id="2.60.40.10:FF:000552">
    <property type="entry name" value="Related to glucoamylase"/>
    <property type="match status" value="1"/>
</dbReference>
<feature type="domain" description="Fibronectin type-III" evidence="7">
    <location>
        <begin position="1084"/>
        <end position="1169"/>
    </location>
</feature>
<evidence type="ECO:0000256" key="5">
    <source>
        <dbReference type="ARBA" id="ARBA00023326"/>
    </source>
</evidence>
<dbReference type="Pfam" id="PF03423">
    <property type="entry name" value="CBM_25"/>
    <property type="match status" value="2"/>
</dbReference>
<comment type="caution">
    <text evidence="9">The sequence shown here is derived from an EMBL/GenBank/DDBJ whole genome shotgun (WGS) entry which is preliminary data.</text>
</comment>
<dbReference type="GO" id="GO:2001070">
    <property type="term" value="F:starch binding"/>
    <property type="evidence" value="ECO:0007669"/>
    <property type="project" value="InterPro"/>
</dbReference>
<dbReference type="Proteomes" id="UP000028725">
    <property type="component" value="Unassembled WGS sequence"/>
</dbReference>
<dbReference type="SUPFAM" id="SSF49265">
    <property type="entry name" value="Fibronectin type III"/>
    <property type="match status" value="3"/>
</dbReference>
<organism evidence="9 10">
    <name type="scientific">Hyalangium minutum</name>
    <dbReference type="NCBI Taxonomy" id="394096"/>
    <lineage>
        <taxon>Bacteria</taxon>
        <taxon>Pseudomonadati</taxon>
        <taxon>Myxococcota</taxon>
        <taxon>Myxococcia</taxon>
        <taxon>Myxococcales</taxon>
        <taxon>Cystobacterineae</taxon>
        <taxon>Archangiaceae</taxon>
        <taxon>Hyalangium</taxon>
    </lineage>
</organism>
<dbReference type="CDD" id="cd00063">
    <property type="entry name" value="FN3"/>
    <property type="match status" value="4"/>
</dbReference>
<dbReference type="PATRIC" id="fig|394096.3.peg.7751"/>
<sequence>MMRVKQLLAPLLVVLVLQAQTAQGAIAAAHVYHNHMPNFWPYYDVTRYAATPVGSPIRYAYDGQVINLKQSPPSNYTYFLPSGAPMPHDDLVTYYSHNAKTGAYLYWPPAVASDMSSNANTGQVHVTMSGAVVNNVQDLTTLQNVPGYNNTSWGTSWRDKYNTLRTPAGNRTLDLIHFTGHHSMGPLVGPDYFLKDLIYQSATLAQPYFLGSDFRSSKGFFPTELGFSERIIPTLAKLGIQWSVIGDNHFSRTLKDYPFLNDPGSDTLVSPPNRADLQNTSNVGSWVSLQMAHEQQTIRNKYPFASTPHWVRYVDPATGTESRVVGIPVNQNGSWEEGWEGQVTVGVVGLQNFEGLVPQKQFFVIAHDGDNSGGRAGSDSTWYNGRSVTCTAGVQCLGISEYLVSNTPATTDVVHVQDGSWVDTRDSSSDPQWHHWKLPFGIWKGQFPAFNSATGLNLAPKTNLSGVQEGMTVSFEHGWHYLERNFALLQAALNYAKTAEQIWLDDHPNHWQPTTTVDNQITHPGNQLNPWMMSFPVKGNPSSDWAGGANPAELAWYFLLPAMDSGFGYYDENQDDNVKPTLSFNQSLYFAKPYVQDRVTQDRTGPSVWWPQRWPYNPGSANTDKSEGWTLHHFNNTFAIYTYAYDVSGLYNIKVRIRTHANKSIDPLDNTHKVYDPAARKAAGVPNIDTTRVSAWVDYPMNKRDLKPVINGVSWQPAYLPVMAKVPAQEIGDLYYTYLGNYRDQLIDYYIEATDTRGNVTRSEIQSVYVGAGTYTLTGGKYVEDINGTVQGTHPFLVVDTTVPSAPTGLAAATVTDRSVKLTWNAASDNVGVTGYTVFRGGTQAGTSTSTSYTDSGLTASTAYSYTVKARDAAGNLSAASATLNVTTQAPDTTAPSAPTGLAAAGVTSSSATLSWTAATDNYGVAGYYVYRNGTQIAAPTATSYTDSSLSPSTPYSYTVKAADAAGNLSAASSAVSVTTGAGNASTVYYKKGFTTPYLHYRPAGGTWTTAPGVAMPDSEVAGYAKYTVNLGAATQLEADFNNGSGTWDSNNGSNYFFATGTSTFNAGTITSGAPVVDTTAPSAPSNLASPSKTPNSVTLSWTASTDDFGVTGYLIFRGSTQVGTSTSTSFTDNGLASSTTYSYTVKARDAAGNTSAASTALSVTTSSGSSVTVYYKKGFTTPYIHYRPAGGTWTTAPGVLMPDAEVAGYAKYTVSLGSATQLECDFNNGSGTWDNNGGLNYFIPAGIQTFNAGTLTAGAPSTDVSSPAAPTGLAVSSTTSTAVSLTWNAVTDPSGIAGYNVYRGGTLVGSPTSTSYTDTGLTAGTAYSYTVKARDTVGNLSAASAALSVTTSSTGATVTFNETASTAMGQNIYVVGSIAALGSWSTGSAIQLSPANYPTWSVAVSLPGSTAFEYKYIKKDGSGNVIWESGANRVYTTPSTGTATLNDTWK</sequence>
<dbReference type="EMBL" id="JMCB01000022">
    <property type="protein sequence ID" value="KFE62306.1"/>
    <property type="molecule type" value="Genomic_DNA"/>
</dbReference>
<feature type="domain" description="Fibronectin type-III" evidence="7">
    <location>
        <begin position="806"/>
        <end position="891"/>
    </location>
</feature>
<dbReference type="GO" id="GO:0000272">
    <property type="term" value="P:polysaccharide catabolic process"/>
    <property type="evidence" value="ECO:0007669"/>
    <property type="project" value="UniProtKB-KW"/>
</dbReference>
<dbReference type="PROSITE" id="PS51166">
    <property type="entry name" value="CBM20"/>
    <property type="match status" value="1"/>
</dbReference>
<name>A0A085W3P3_9BACT</name>
<proteinExistence type="predicted"/>
<dbReference type="Gene3D" id="2.60.40.10">
    <property type="entry name" value="Immunoglobulins"/>
    <property type="match status" value="7"/>
</dbReference>
<protein>
    <submittedName>
        <fullName evidence="9">Chitinase</fullName>
    </submittedName>
</protein>
<feature type="domain" description="CBM20" evidence="8">
    <location>
        <begin position="1351"/>
        <end position="1451"/>
    </location>
</feature>
<evidence type="ECO:0000313" key="9">
    <source>
        <dbReference type="EMBL" id="KFE62306.1"/>
    </source>
</evidence>
<evidence type="ECO:0000313" key="10">
    <source>
        <dbReference type="Proteomes" id="UP000028725"/>
    </source>
</evidence>
<dbReference type="GO" id="GO:0016020">
    <property type="term" value="C:membrane"/>
    <property type="evidence" value="ECO:0007669"/>
    <property type="project" value="TreeGrafter"/>
</dbReference>
<dbReference type="InterPro" id="IPR013784">
    <property type="entry name" value="Carb-bd-like_fold"/>
</dbReference>
<dbReference type="SUPFAM" id="SSF88713">
    <property type="entry name" value="Glycoside hydrolase/deacetylase"/>
    <property type="match status" value="1"/>
</dbReference>
<evidence type="ECO:0000259" key="8">
    <source>
        <dbReference type="PROSITE" id="PS51166"/>
    </source>
</evidence>
<keyword evidence="5" id="KW-0624">Polysaccharide degradation</keyword>
<dbReference type="InterPro" id="IPR002044">
    <property type="entry name" value="CBM20"/>
</dbReference>
<evidence type="ECO:0000256" key="2">
    <source>
        <dbReference type="ARBA" id="ARBA00022801"/>
    </source>
</evidence>
<evidence type="ECO:0000256" key="6">
    <source>
        <dbReference type="SAM" id="SignalP"/>
    </source>
</evidence>
<keyword evidence="1 6" id="KW-0732">Signal</keyword>
<dbReference type="PANTHER" id="PTHR15048">
    <property type="entry name" value="STARCH-BINDING DOMAIN-CONTAINING PROTEIN 1"/>
    <property type="match status" value="1"/>
</dbReference>
<reference evidence="9 10" key="1">
    <citation type="submission" date="2014-04" db="EMBL/GenBank/DDBJ databases">
        <title>Genome assembly of Hyalangium minutum DSM 14724.</title>
        <authorList>
            <person name="Sharma G."/>
            <person name="Subramanian S."/>
        </authorList>
    </citation>
    <scope>NUCLEOTIDE SEQUENCE [LARGE SCALE GENOMIC DNA]</scope>
    <source>
        <strain evidence="9 10">DSM 14724</strain>
    </source>
</reference>
<dbReference type="Pfam" id="PF00686">
    <property type="entry name" value="CBM_20"/>
    <property type="match status" value="1"/>
</dbReference>
<dbReference type="InterPro" id="IPR005085">
    <property type="entry name" value="CBM25"/>
</dbReference>
<dbReference type="STRING" id="394096.DB31_4016"/>
<evidence type="ECO:0000256" key="4">
    <source>
        <dbReference type="ARBA" id="ARBA00023295"/>
    </source>
</evidence>
<accession>A0A085W3P3</accession>
<dbReference type="SMART" id="SM01065">
    <property type="entry name" value="CBM_2"/>
    <property type="match status" value="1"/>
</dbReference>
<dbReference type="SUPFAM" id="SSF49452">
    <property type="entry name" value="Starch-binding domain-like"/>
    <property type="match status" value="1"/>
</dbReference>
<dbReference type="CDD" id="cd05808">
    <property type="entry name" value="CBM20_alpha_amylase"/>
    <property type="match status" value="1"/>
</dbReference>
<keyword evidence="3" id="KW-0119">Carbohydrate metabolism</keyword>
<feature type="domain" description="Fibronectin type-III" evidence="7">
    <location>
        <begin position="898"/>
        <end position="983"/>
    </location>
</feature>
<dbReference type="InterPro" id="IPR036116">
    <property type="entry name" value="FN3_sf"/>
</dbReference>
<feature type="domain" description="Fibronectin type-III" evidence="7">
    <location>
        <begin position="1270"/>
        <end position="1355"/>
    </location>
</feature>
<keyword evidence="2" id="KW-0378">Hydrolase</keyword>
<dbReference type="FunFam" id="2.60.40.10:FF:001114">
    <property type="entry name" value="Chitinase A1"/>
    <property type="match status" value="2"/>
</dbReference>
<feature type="chain" id="PRO_5001799360" evidence="6">
    <location>
        <begin position="25"/>
        <end position="1451"/>
    </location>
</feature>
<keyword evidence="10" id="KW-1185">Reference proteome</keyword>
<dbReference type="SMART" id="SM00060">
    <property type="entry name" value="FN3"/>
    <property type="match status" value="4"/>
</dbReference>
<dbReference type="InterPro" id="IPR003961">
    <property type="entry name" value="FN3_dom"/>
</dbReference>
<evidence type="ECO:0000256" key="3">
    <source>
        <dbReference type="ARBA" id="ARBA00023277"/>
    </source>
</evidence>
<evidence type="ECO:0000256" key="1">
    <source>
        <dbReference type="ARBA" id="ARBA00022729"/>
    </source>
</evidence>
<dbReference type="SMART" id="SM01066">
    <property type="entry name" value="CBM_25"/>
    <property type="match status" value="2"/>
</dbReference>
<dbReference type="PANTHER" id="PTHR15048:SF0">
    <property type="entry name" value="STARCH-BINDING DOMAIN-CONTAINING PROTEIN 1"/>
    <property type="match status" value="1"/>
</dbReference>
<dbReference type="Pfam" id="PF00041">
    <property type="entry name" value="fn3"/>
    <property type="match status" value="4"/>
</dbReference>
<gene>
    <name evidence="9" type="ORF">DB31_4016</name>
</gene>
<feature type="signal peptide" evidence="6">
    <location>
        <begin position="1"/>
        <end position="24"/>
    </location>
</feature>